<dbReference type="Gene3D" id="3.40.50.150">
    <property type="entry name" value="Vaccinia Virus protein VP39"/>
    <property type="match status" value="1"/>
</dbReference>
<evidence type="ECO:0000313" key="4">
    <source>
        <dbReference type="Proteomes" id="UP000011083"/>
    </source>
</evidence>
<evidence type="ECO:0000256" key="2">
    <source>
        <dbReference type="SAM" id="Phobius"/>
    </source>
</evidence>
<protein>
    <submittedName>
        <fullName evidence="3">Uncharacterized protein</fullName>
    </submittedName>
</protein>
<evidence type="ECO:0000256" key="1">
    <source>
        <dbReference type="SAM" id="MobiDB-lite"/>
    </source>
</evidence>
<feature type="region of interest" description="Disordered" evidence="1">
    <location>
        <begin position="169"/>
        <end position="218"/>
    </location>
</feature>
<keyword evidence="2" id="KW-0812">Transmembrane</keyword>
<name>L8GVB7_ACACF</name>
<keyword evidence="4" id="KW-1185">Reference proteome</keyword>
<organism evidence="3 4">
    <name type="scientific">Acanthamoeba castellanii (strain ATCC 30010 / Neff)</name>
    <dbReference type="NCBI Taxonomy" id="1257118"/>
    <lineage>
        <taxon>Eukaryota</taxon>
        <taxon>Amoebozoa</taxon>
        <taxon>Discosea</taxon>
        <taxon>Longamoebia</taxon>
        <taxon>Centramoebida</taxon>
        <taxon>Acanthamoebidae</taxon>
        <taxon>Acanthamoeba</taxon>
    </lineage>
</organism>
<dbReference type="InterPro" id="IPR029063">
    <property type="entry name" value="SAM-dependent_MTases_sf"/>
</dbReference>
<dbReference type="Pfam" id="PF10294">
    <property type="entry name" value="Methyltransf_16"/>
    <property type="match status" value="1"/>
</dbReference>
<dbReference type="GeneID" id="14917656"/>
<dbReference type="AlphaFoldDB" id="L8GVB7"/>
<keyword evidence="2" id="KW-1133">Transmembrane helix</keyword>
<keyword evidence="2" id="KW-0472">Membrane</keyword>
<dbReference type="EMBL" id="KB007979">
    <property type="protein sequence ID" value="ELR16965.1"/>
    <property type="molecule type" value="Genomic_DNA"/>
</dbReference>
<dbReference type="RefSeq" id="XP_004338978.1">
    <property type="nucleotide sequence ID" value="XM_004338930.1"/>
</dbReference>
<dbReference type="Proteomes" id="UP000011083">
    <property type="component" value="Unassembled WGS sequence"/>
</dbReference>
<sequence length="322" mass="35163">MAAAEAGAAEVVFTDAEEARPVLDRLRSSVAQSLDDSGSGRYRVRGFTWGRLPAFLMDPHTPPPEVLLAADCLYDSSQFEDFVASVSYLLGRDPMSFLLMTHHERSENRNIGALLREYGLRAAVVPLEAFMGPTDISQLSAHIELFLCSPRKTYQLNTNHGLPFMETRKRHRASAPSPQPPTFIQEVGEAPPTPAGASPLLGASPRAAARGDPETSSSSIRTVVSGRAFDEVGWVSLVALMIVLGVVAMGAGAWVASGHEQRLRDSSGRYSYANAPQHEPVNNCPEEVAWVPVTELEALRKCYSDKGWAEQELFRLEKQRDG</sequence>
<dbReference type="InterPro" id="IPR019410">
    <property type="entry name" value="Methyltransf_16"/>
</dbReference>
<dbReference type="KEGG" id="acan:ACA1_128520"/>
<dbReference type="OrthoDB" id="407325at2759"/>
<evidence type="ECO:0000313" key="3">
    <source>
        <dbReference type="EMBL" id="ELR16965.1"/>
    </source>
</evidence>
<dbReference type="VEuPathDB" id="AmoebaDB:ACA1_128520"/>
<feature type="transmembrane region" description="Helical" evidence="2">
    <location>
        <begin position="232"/>
        <end position="256"/>
    </location>
</feature>
<accession>L8GVB7</accession>
<gene>
    <name evidence="3" type="ORF">ACA1_128520</name>
</gene>
<proteinExistence type="predicted"/>
<reference evidence="3 4" key="1">
    <citation type="journal article" date="2013" name="Genome Biol.">
        <title>Genome of Acanthamoeba castellanii highlights extensive lateral gene transfer and early evolution of tyrosine kinase signaling.</title>
        <authorList>
            <person name="Clarke M."/>
            <person name="Lohan A.J."/>
            <person name="Liu B."/>
            <person name="Lagkouvardos I."/>
            <person name="Roy S."/>
            <person name="Zafar N."/>
            <person name="Bertelli C."/>
            <person name="Schilde C."/>
            <person name="Kianianmomeni A."/>
            <person name="Burglin T.R."/>
            <person name="Frech C."/>
            <person name="Turcotte B."/>
            <person name="Kopec K.O."/>
            <person name="Synnott J.M."/>
            <person name="Choo C."/>
            <person name="Paponov I."/>
            <person name="Finkler A."/>
            <person name="Soon Heng Tan C."/>
            <person name="Hutchins A.P."/>
            <person name="Weinmeier T."/>
            <person name="Rattei T."/>
            <person name="Chu J.S."/>
            <person name="Gimenez G."/>
            <person name="Irimia M."/>
            <person name="Rigden D.J."/>
            <person name="Fitzpatrick D.A."/>
            <person name="Lorenzo-Morales J."/>
            <person name="Bateman A."/>
            <person name="Chiu C.H."/>
            <person name="Tang P."/>
            <person name="Hegemann P."/>
            <person name="Fromm H."/>
            <person name="Raoult D."/>
            <person name="Greub G."/>
            <person name="Miranda-Saavedra D."/>
            <person name="Chen N."/>
            <person name="Nash P."/>
            <person name="Ginger M.L."/>
            <person name="Horn M."/>
            <person name="Schaap P."/>
            <person name="Caler L."/>
            <person name="Loftus B."/>
        </authorList>
    </citation>
    <scope>NUCLEOTIDE SEQUENCE [LARGE SCALE GENOMIC DNA]</scope>
    <source>
        <strain evidence="3 4">Neff</strain>
    </source>
</reference>